<accession>A0A8S1VFZ7</accession>
<dbReference type="OMA" id="QNDNQGV"/>
<keyword evidence="4" id="KW-1185">Reference proteome</keyword>
<feature type="signal peptide" evidence="2">
    <location>
        <begin position="1"/>
        <end position="16"/>
    </location>
</feature>
<feature type="chain" id="PRO_5035887107" description="Transmembrane protein" evidence="2">
    <location>
        <begin position="17"/>
        <end position="1749"/>
    </location>
</feature>
<dbReference type="EMBL" id="CAJJDP010000061">
    <property type="protein sequence ID" value="CAD8173616.1"/>
    <property type="molecule type" value="Genomic_DNA"/>
</dbReference>
<sequence>MFFIVLGLIVQGFSQTKIELGQTYNDAIIPQQGDKNYKYYEVHITELSSFQDLIIVVKQQSMIGNPDIFISSQNPYPDRTNSEIQCDSQGMDICIIQFPNKQTYYLAVYCEDYCRYNLKVVYQDQFIMSNSDDLEFKLNSTSWIEIITIDIEQLPKQEIIQDYNLEVSIKVKNVEILQESFQTFMNLGLERPTLQQHLYKGQDSFSGIQKFKIRNIMEDQIYTLLVEAQQGAIIQIKTRTYGSTRFINVGESIEDVISANQYGFYVLNVTTEQELFYSGELILNIQLISFKGYTEMYVNLDENPAELENYQWKLRDGVSDDLIITNEDLIRLNAKGSYVYIAIFAKESIATFELKTQMLNPDLMVMELNKPAIRKMSKSEQHQYKFFIKSNKQQSVSVSLRNIRGDADIILKLCNEFWTCKFSEDEQSLIRSQDFKNHNKPYFFSLNPGNDIVLFDYLPANCKEYQNFHICFYAILIIPGEENLEEELTYSVLITTKQDNILLLENTPIKQFVLHEFYNYYKFIVNDGDLIQRLFIQLTPIQGYPRIFSSQTQMYPTKEQNDNQGVQNLITYGTKSNGAPIDGTIYIGVYGETASQYIITAIVFREQDDWATIGKYAHQYIQLLEGYPQEITTQYSTDVQLFKIDLSGYSDQNALYHNQVKVKLRIDSGEFEIYGFDHPETDLDKAILKGSNSLILTDEIEKYPQYLYVRVQTNSTSSYPIYSYTIHYRVSSQPIQLVIGDSYQGFIEKSEKQIFFVNFYKKQDLEINLHAEFFDQSIIWATVYLNNDIIEMKQQGLVLNAEQIKFDNCIKTEEIVQCVIAIHVESKQDTSFTLLVTKEFQIIKLFNDEAITKVIKRDLNYFTFLLTEETSIAIHSPMTNIRILVSIILLDPPTIEQFPTNNDNSQFQSLNDNIEIESSVFITQQDVQRANCDKTPCYAAVTCMNLNSANNHSAVYTIIRSSGVFKLVEGFVYTGLFKRNQMKYFKVTNFNEAVGLQIVVQSQNKEHVSVFASINQMPTQFSYDFTSFINIGDFVIIPPKQNSNEIVTCYIAIQSPYQSIISVQVRTGTARFYHIPISKQFAHVFPWNSKTYLSFYKTYKEDFTILIGSSVVNNYIKPKIHICSYQMNELLNVMTSIPTEYHWKMDDYYLEITSDQEHYCTHCYYLIYVENNYQDVLLTITIARKDLPIYLTDNMEIKRKLKTDESQHYVYTQRPNSEIYLKVTVFHGKIYVFNRIREEDQNSNNFLLVLDEKDGLFDHQQNQIGSLEGIHANRTMLLNSQINSYRTAVYLKVFSNFTNDTVYQIEIIDKNQAAQLKVGQPQKFQSSQSSFQTFYFVIPNGVNNSSDDYYSITLEKLKFLQFNSQVFEFTLRYDRDNNPNKLSDHHDLVDAQISFIQEIDDIAYIQIPSIAGTYFLTVSSAQTGTFIFYVTLGNKDYNTLTPKTQRIVRTKVGEQKVWEIHIHQISQIFVQIQLCGGIVHAYGSPSRDDLTMGLYRDKIESVHNKQLSGKIPAVQPKIYYLNTQTIKNTTQTDFVSYIIQIDLLQLDTIVPVDHFYPGNGGEFKLSIVEDHLHFDFSPIQSSEKSSQDYILESIKYSFIHQKQNLNDNSQLYKCNLNAQYNSFIVKRIQHDPSSILTQRVYIGEDEYQKISASIQAIVTIKTNHYETVQLSYFYSTQIIEQNIITHNIYDENRRGIFIIILSLLLLALFLLIIKYRDLRLIAKYEAQTQQPIPQQEQSIEMNYTNFRSG</sequence>
<organism evidence="3 4">
    <name type="scientific">Paramecium octaurelia</name>
    <dbReference type="NCBI Taxonomy" id="43137"/>
    <lineage>
        <taxon>Eukaryota</taxon>
        <taxon>Sar</taxon>
        <taxon>Alveolata</taxon>
        <taxon>Ciliophora</taxon>
        <taxon>Intramacronucleata</taxon>
        <taxon>Oligohymenophorea</taxon>
        <taxon>Peniculida</taxon>
        <taxon>Parameciidae</taxon>
        <taxon>Paramecium</taxon>
    </lineage>
</organism>
<gene>
    <name evidence="3" type="ORF">POCTA_138.1.T0620117</name>
</gene>
<dbReference type="OrthoDB" id="302862at2759"/>
<comment type="caution">
    <text evidence="3">The sequence shown here is derived from an EMBL/GenBank/DDBJ whole genome shotgun (WGS) entry which is preliminary data.</text>
</comment>
<keyword evidence="2" id="KW-0732">Signal</keyword>
<keyword evidence="1" id="KW-0472">Membrane</keyword>
<keyword evidence="1" id="KW-0812">Transmembrane</keyword>
<protein>
    <recommendedName>
        <fullName evidence="5">Transmembrane protein</fullName>
    </recommendedName>
</protein>
<evidence type="ECO:0000256" key="1">
    <source>
        <dbReference type="SAM" id="Phobius"/>
    </source>
</evidence>
<name>A0A8S1VFZ7_PAROT</name>
<evidence type="ECO:0000313" key="3">
    <source>
        <dbReference type="EMBL" id="CAD8173616.1"/>
    </source>
</evidence>
<keyword evidence="1" id="KW-1133">Transmembrane helix</keyword>
<proteinExistence type="predicted"/>
<evidence type="ECO:0000313" key="4">
    <source>
        <dbReference type="Proteomes" id="UP000683925"/>
    </source>
</evidence>
<feature type="transmembrane region" description="Helical" evidence="1">
    <location>
        <begin position="1695"/>
        <end position="1713"/>
    </location>
</feature>
<evidence type="ECO:0000256" key="2">
    <source>
        <dbReference type="SAM" id="SignalP"/>
    </source>
</evidence>
<evidence type="ECO:0008006" key="5">
    <source>
        <dbReference type="Google" id="ProtNLM"/>
    </source>
</evidence>
<reference evidence="3" key="1">
    <citation type="submission" date="2021-01" db="EMBL/GenBank/DDBJ databases">
        <authorList>
            <consortium name="Genoscope - CEA"/>
            <person name="William W."/>
        </authorList>
    </citation>
    <scope>NUCLEOTIDE SEQUENCE</scope>
</reference>
<dbReference type="Proteomes" id="UP000683925">
    <property type="component" value="Unassembled WGS sequence"/>
</dbReference>